<dbReference type="EMBL" id="CM023476">
    <property type="protein sequence ID" value="KAH7941551.1"/>
    <property type="molecule type" value="Genomic_DNA"/>
</dbReference>
<accession>A0ACB8CFU7</accession>
<sequence length="520" mass="58331">MTPELIRGISDVCAAVEAMDADNAAGRAGDGDMVTVSFEAAQIFCDDGRQREFAPGAVARAMAGLRDQRKTRQFCDVLFRAADGAEMWAHRFVMSANYYAFDEFKLLYKKKKKKKNANWCWVPVITILRIRDYCLDIFKKNLAPESCIDTYRLASSRGYEYLAAEAFRYLVRNFDETLTRQFMAVGVVAGVDLSPKFWLRPRVPKDILFLFGGWTVGATNNMLTYNCRAAKWRVMGSQYTTPRAYHGAAVINQCIYFVGGFDGRECYHSVVCFDVPLARWSAKANMAFERCYVSVAVLQDHIYAMGGFDGHVRTNTVERYDVNANQWSMVASMNDVRSDASAAVAGGRIYIVGGFTGRVVLDTVECYDPSTNAWTRVLTMSSPRSGLKVVAHNDTLYIIGGYNGITRLSSMEQLDVRRARFSELPSMPHVKSNFAAVVLEGCIYIVGGFNGLSTVPLVERYNIEARRWYTVPEIGINCSASAACVVHDVVNPEYKNSRKKIVVWRCPDRFTAQLGVFCDY</sequence>
<dbReference type="Proteomes" id="UP000821865">
    <property type="component" value="Chromosome 7"/>
</dbReference>
<name>A0ACB8CFU7_DERSI</name>
<evidence type="ECO:0000313" key="1">
    <source>
        <dbReference type="EMBL" id="KAH7941551.1"/>
    </source>
</evidence>
<proteinExistence type="predicted"/>
<comment type="caution">
    <text evidence="1">The sequence shown here is derived from an EMBL/GenBank/DDBJ whole genome shotgun (WGS) entry which is preliminary data.</text>
</comment>
<keyword evidence="2" id="KW-1185">Reference proteome</keyword>
<gene>
    <name evidence="1" type="ORF">HPB49_014879</name>
</gene>
<evidence type="ECO:0000313" key="2">
    <source>
        <dbReference type="Proteomes" id="UP000821865"/>
    </source>
</evidence>
<reference evidence="1" key="1">
    <citation type="submission" date="2020-05" db="EMBL/GenBank/DDBJ databases">
        <title>Large-scale comparative analyses of tick genomes elucidate their genetic diversity and vector capacities.</title>
        <authorList>
            <person name="Jia N."/>
            <person name="Wang J."/>
            <person name="Shi W."/>
            <person name="Du L."/>
            <person name="Sun Y."/>
            <person name="Zhan W."/>
            <person name="Jiang J."/>
            <person name="Wang Q."/>
            <person name="Zhang B."/>
            <person name="Ji P."/>
            <person name="Sakyi L.B."/>
            <person name="Cui X."/>
            <person name="Yuan T."/>
            <person name="Jiang B."/>
            <person name="Yang W."/>
            <person name="Lam T.T.-Y."/>
            <person name="Chang Q."/>
            <person name="Ding S."/>
            <person name="Wang X."/>
            <person name="Zhu J."/>
            <person name="Ruan X."/>
            <person name="Zhao L."/>
            <person name="Wei J."/>
            <person name="Que T."/>
            <person name="Du C."/>
            <person name="Cheng J."/>
            <person name="Dai P."/>
            <person name="Han X."/>
            <person name="Huang E."/>
            <person name="Gao Y."/>
            <person name="Liu J."/>
            <person name="Shao H."/>
            <person name="Ye R."/>
            <person name="Li L."/>
            <person name="Wei W."/>
            <person name="Wang X."/>
            <person name="Wang C."/>
            <person name="Yang T."/>
            <person name="Huo Q."/>
            <person name="Li W."/>
            <person name="Guo W."/>
            <person name="Chen H."/>
            <person name="Zhou L."/>
            <person name="Ni X."/>
            <person name="Tian J."/>
            <person name="Zhou Y."/>
            <person name="Sheng Y."/>
            <person name="Liu T."/>
            <person name="Pan Y."/>
            <person name="Xia L."/>
            <person name="Li J."/>
            <person name="Zhao F."/>
            <person name="Cao W."/>
        </authorList>
    </citation>
    <scope>NUCLEOTIDE SEQUENCE</scope>
    <source>
        <strain evidence="1">Dsil-2018</strain>
    </source>
</reference>
<organism evidence="1 2">
    <name type="scientific">Dermacentor silvarum</name>
    <name type="common">Tick</name>
    <dbReference type="NCBI Taxonomy" id="543639"/>
    <lineage>
        <taxon>Eukaryota</taxon>
        <taxon>Metazoa</taxon>
        <taxon>Ecdysozoa</taxon>
        <taxon>Arthropoda</taxon>
        <taxon>Chelicerata</taxon>
        <taxon>Arachnida</taxon>
        <taxon>Acari</taxon>
        <taxon>Parasitiformes</taxon>
        <taxon>Ixodida</taxon>
        <taxon>Ixodoidea</taxon>
        <taxon>Ixodidae</taxon>
        <taxon>Rhipicephalinae</taxon>
        <taxon>Dermacentor</taxon>
    </lineage>
</organism>
<protein>
    <submittedName>
        <fullName evidence="1">Uncharacterized protein</fullName>
    </submittedName>
</protein>